<evidence type="ECO:0000313" key="3">
    <source>
        <dbReference type="EMBL" id="ETX06650.1"/>
    </source>
</evidence>
<dbReference type="AlphaFoldDB" id="W4M8W9"/>
<dbReference type="SUPFAM" id="SSF101898">
    <property type="entry name" value="NHL repeat"/>
    <property type="match status" value="1"/>
</dbReference>
<dbReference type="Gene3D" id="4.10.1080.10">
    <property type="entry name" value="TSP type-3 repeat"/>
    <property type="match status" value="1"/>
</dbReference>
<dbReference type="InterPro" id="IPR028974">
    <property type="entry name" value="TSP_type-3_rpt"/>
</dbReference>
<dbReference type="Pfam" id="PF02412">
    <property type="entry name" value="TSP_3"/>
    <property type="match status" value="2"/>
</dbReference>
<dbReference type="EMBL" id="AZHX01000644">
    <property type="protein sequence ID" value="ETX06650.1"/>
    <property type="molecule type" value="Genomic_DNA"/>
</dbReference>
<reference evidence="3 4" key="1">
    <citation type="journal article" date="2014" name="Nature">
        <title>An environmental bacterial taxon with a large and distinct metabolic repertoire.</title>
        <authorList>
            <person name="Wilson M.C."/>
            <person name="Mori T."/>
            <person name="Ruckert C."/>
            <person name="Uria A.R."/>
            <person name="Helf M.J."/>
            <person name="Takada K."/>
            <person name="Gernert C."/>
            <person name="Steffens U.A."/>
            <person name="Heycke N."/>
            <person name="Schmitt S."/>
            <person name="Rinke C."/>
            <person name="Helfrich E.J."/>
            <person name="Brachmann A.O."/>
            <person name="Gurgui C."/>
            <person name="Wakimoto T."/>
            <person name="Kracht M."/>
            <person name="Crusemann M."/>
            <person name="Hentschel U."/>
            <person name="Abe I."/>
            <person name="Matsunaga S."/>
            <person name="Kalinowski J."/>
            <person name="Takeyama H."/>
            <person name="Piel J."/>
        </authorList>
    </citation>
    <scope>NUCLEOTIDE SEQUENCE [LARGE SCALE GENOMIC DNA]</scope>
    <source>
        <strain evidence="4">TSY2</strain>
    </source>
</reference>
<dbReference type="SUPFAM" id="SSF103647">
    <property type="entry name" value="TSP type-3 repeat"/>
    <property type="match status" value="1"/>
</dbReference>
<accession>W4M8W9</accession>
<dbReference type="GO" id="GO:0007155">
    <property type="term" value="P:cell adhesion"/>
    <property type="evidence" value="ECO:0007669"/>
    <property type="project" value="InterPro"/>
</dbReference>
<evidence type="ECO:0000256" key="1">
    <source>
        <dbReference type="ARBA" id="ARBA00022729"/>
    </source>
</evidence>
<keyword evidence="4" id="KW-1185">Reference proteome</keyword>
<comment type="caution">
    <text evidence="3">The sequence shown here is derived from an EMBL/GenBank/DDBJ whole genome shotgun (WGS) entry which is preliminary data.</text>
</comment>
<name>W4M8W9_9BACT</name>
<organism evidence="3 4">
    <name type="scientific">Candidatus Entotheonella gemina</name>
    <dbReference type="NCBI Taxonomy" id="1429439"/>
    <lineage>
        <taxon>Bacteria</taxon>
        <taxon>Pseudomonadati</taxon>
        <taxon>Nitrospinota/Tectimicrobiota group</taxon>
        <taxon>Candidatus Tectimicrobiota</taxon>
        <taxon>Candidatus Entotheonellia</taxon>
        <taxon>Candidatus Entotheonellales</taxon>
        <taxon>Candidatus Entotheonellaceae</taxon>
        <taxon>Candidatus Entotheonella</taxon>
    </lineage>
</organism>
<protein>
    <submittedName>
        <fullName evidence="3">Uncharacterized protein</fullName>
    </submittedName>
</protein>
<keyword evidence="1 2" id="KW-0732">Signal</keyword>
<evidence type="ECO:0000256" key="2">
    <source>
        <dbReference type="SAM" id="SignalP"/>
    </source>
</evidence>
<dbReference type="InterPro" id="IPR003367">
    <property type="entry name" value="Thrombospondin_3-like_rpt"/>
</dbReference>
<dbReference type="Proteomes" id="UP000019140">
    <property type="component" value="Unassembled WGS sequence"/>
</dbReference>
<sequence>MRSLLLRTFVLLAVFAVWPGAWAQAFAPGGILAQTGDVIYEYDANNTLLNSISIPYPGTSTTESARDLVVDSQGRVHVYNGTFDPYLSTYDPANATWTHVTFDGWSTVNNQSYGGIAVHGHYVFVSDMRTFGDPADEAKGIIRYDTSDGTWQRFAENIEPIDLTLGFDGLLYALAPGGSPSGRTVDVYDPETLAFMNQIDVTVPLGWTSQRSLGVNAAGALFVGSHDGRVSQLDTNNNLVETANPTCTLSCNNYDLDLAPDGRLILGQRFGDVIFSDESLDAFTALSVGSGHVFVAFSDPAPSPDTDLDGVADSVDNCPDTANAGQEDADGDGVGDACEPVFNDTFVSLAQDDGFLLEWSQGAGVGGLAKAGNSGYASLRIGDHRDNRQWKLVVSFDTAPLPDSAHIISATLRLTPGKVRGVTPYLTHGNAIVDVKTGAFGGDPALAPSDFEALASAAAAGILVDDGVSAEAILDTNGLNALNLQGLTQLRVGFELATDADGVQDQAGYYSSNNSNPAFHPVLMIEYID</sequence>
<evidence type="ECO:0000313" key="4">
    <source>
        <dbReference type="Proteomes" id="UP000019140"/>
    </source>
</evidence>
<feature type="signal peptide" evidence="2">
    <location>
        <begin position="1"/>
        <end position="23"/>
    </location>
</feature>
<dbReference type="GO" id="GO:0005509">
    <property type="term" value="F:calcium ion binding"/>
    <property type="evidence" value="ECO:0007669"/>
    <property type="project" value="InterPro"/>
</dbReference>
<gene>
    <name evidence="3" type="ORF">ETSY2_15860</name>
</gene>
<dbReference type="HOGENOM" id="CLU_514540_0_0_7"/>
<proteinExistence type="predicted"/>
<feature type="chain" id="PRO_5004846340" evidence="2">
    <location>
        <begin position="24"/>
        <end position="529"/>
    </location>
</feature>